<organism evidence="4 5">
    <name type="scientific">Methylophilus glucosoxydans</name>
    <dbReference type="NCBI Taxonomy" id="752553"/>
    <lineage>
        <taxon>Bacteria</taxon>
        <taxon>Pseudomonadati</taxon>
        <taxon>Pseudomonadota</taxon>
        <taxon>Betaproteobacteria</taxon>
        <taxon>Nitrosomonadales</taxon>
        <taxon>Methylophilaceae</taxon>
        <taxon>Methylophilus</taxon>
    </lineage>
</organism>
<dbReference type="RefSeq" id="WP_379077971.1">
    <property type="nucleotide sequence ID" value="NZ_JBHTJW010000006.1"/>
</dbReference>
<evidence type="ECO:0000313" key="4">
    <source>
        <dbReference type="EMBL" id="MFD0930940.1"/>
    </source>
</evidence>
<comment type="subcellular location">
    <subcellularLocation>
        <location evidence="1">Secreted</location>
    </subcellularLocation>
</comment>
<dbReference type="InterPro" id="IPR013783">
    <property type="entry name" value="Ig-like_fold"/>
</dbReference>
<dbReference type="NCBIfam" id="NF033510">
    <property type="entry name" value="Ca_tandemer"/>
    <property type="match status" value="3"/>
</dbReference>
<dbReference type="PROSITE" id="PS00330">
    <property type="entry name" value="HEMOLYSIN_CALCIUM"/>
    <property type="match status" value="4"/>
</dbReference>
<evidence type="ECO:0000313" key="5">
    <source>
        <dbReference type="Proteomes" id="UP001597106"/>
    </source>
</evidence>
<dbReference type="PROSITE" id="PS50234">
    <property type="entry name" value="VWFA"/>
    <property type="match status" value="1"/>
</dbReference>
<evidence type="ECO:0000259" key="3">
    <source>
        <dbReference type="PROSITE" id="PS50234"/>
    </source>
</evidence>
<dbReference type="Pfam" id="PF00353">
    <property type="entry name" value="HemolysinCabind"/>
    <property type="match status" value="2"/>
</dbReference>
<dbReference type="InterPro" id="IPR044016">
    <property type="entry name" value="Big_13"/>
</dbReference>
<dbReference type="InterPro" id="IPR019960">
    <property type="entry name" value="T1SS_VCA0849"/>
</dbReference>
<dbReference type="NCBIfam" id="NF012196">
    <property type="entry name" value="Ig_like_ice"/>
    <property type="match status" value="2"/>
</dbReference>
<dbReference type="Gene3D" id="2.60.40.10">
    <property type="entry name" value="Immunoglobulins"/>
    <property type="match status" value="4"/>
</dbReference>
<dbReference type="InterPro" id="IPR018511">
    <property type="entry name" value="Hemolysin-typ_Ca-bd_CS"/>
</dbReference>
<dbReference type="PANTHER" id="PTHR38340">
    <property type="entry name" value="S-LAYER PROTEIN"/>
    <property type="match status" value="1"/>
</dbReference>
<keyword evidence="5" id="KW-1185">Reference proteome</keyword>
<keyword evidence="2" id="KW-0964">Secreted</keyword>
<proteinExistence type="predicted"/>
<dbReference type="Pfam" id="PF19077">
    <property type="entry name" value="Big_13"/>
    <property type="match status" value="1"/>
</dbReference>
<reference evidence="5" key="1">
    <citation type="journal article" date="2019" name="Int. J. Syst. Evol. Microbiol.">
        <title>The Global Catalogue of Microorganisms (GCM) 10K type strain sequencing project: providing services to taxonomists for standard genome sequencing and annotation.</title>
        <authorList>
            <consortium name="The Broad Institute Genomics Platform"/>
            <consortium name="The Broad Institute Genome Sequencing Center for Infectious Disease"/>
            <person name="Wu L."/>
            <person name="Ma J."/>
        </authorList>
    </citation>
    <scope>NUCLEOTIDE SEQUENCE [LARGE SCALE GENOMIC DNA]</scope>
    <source>
        <strain evidence="5">CCUG 59685</strain>
    </source>
</reference>
<dbReference type="InterPro" id="IPR050557">
    <property type="entry name" value="RTX_toxin/Mannuronan_C5-epim"/>
</dbReference>
<dbReference type="InterPro" id="IPR049826">
    <property type="entry name" value="Ig-like_ice"/>
</dbReference>
<feature type="non-terminal residue" evidence="4">
    <location>
        <position position="1"/>
    </location>
</feature>
<gene>
    <name evidence="4" type="ORF">ACFQ1T_14210</name>
</gene>
<dbReference type="Gene3D" id="2.150.10.10">
    <property type="entry name" value="Serralysin-like metalloprotease, C-terminal"/>
    <property type="match status" value="2"/>
</dbReference>
<name>A0ABW3GK79_9PROT</name>
<feature type="domain" description="VWFA" evidence="3">
    <location>
        <begin position="535"/>
        <end position="725"/>
    </location>
</feature>
<accession>A0ABW3GK79</accession>
<dbReference type="SUPFAM" id="SSF53300">
    <property type="entry name" value="vWA-like"/>
    <property type="match status" value="1"/>
</dbReference>
<dbReference type="Proteomes" id="UP001597106">
    <property type="component" value="Unassembled WGS sequence"/>
</dbReference>
<dbReference type="InterPro" id="IPR001343">
    <property type="entry name" value="Hemolysn_Ca-bd"/>
</dbReference>
<dbReference type="InterPro" id="IPR011049">
    <property type="entry name" value="Serralysin-like_metalloprot_C"/>
</dbReference>
<dbReference type="EMBL" id="JBHTJW010000006">
    <property type="protein sequence ID" value="MFD0930940.1"/>
    <property type="molecule type" value="Genomic_DNA"/>
</dbReference>
<dbReference type="Gene3D" id="3.40.50.410">
    <property type="entry name" value="von Willebrand factor, type A domain"/>
    <property type="match status" value="1"/>
</dbReference>
<dbReference type="PRINTS" id="PR00313">
    <property type="entry name" value="CABNDNGRPT"/>
</dbReference>
<sequence length="1359" mass="139243">ADGKLGFSVSVAGNELAADSDKTIEAKVTVTDNAGNTASQSTQLTYTLDLTPPKAEIALDANFGGDGIINIEEAKATSSIPVTGTVGGDAKVGDPVIVTINNKDYPTTVITRADGKLGFSVSVAGNELAADSDKTIEAKVTVTDNAGNTASQSTQLTYTLDLTPPVATIALDANFGGDGIINIAESQPGVNQPVTGTVGGEAKLGDPVVVTINGKDYLTTVVTRADGKLGFSVSVPGSELVADSDKTIDAKVSTTDSAGNVGVATTQLTYTVDVTAPNKPTIDNIYDDFGTNTGNIPSGGVADDPTPTLSGRAEAGSTVTVYDGKNAIGTAIADKNGNWTFTPSTDIAKGLHNYTVTATDNAGNTSVPSDNYAYTLNQSPVFVTLDGSATVSEDGLPNGVLDQGEPSNIIASGDLGISDPNGDLQSVTLTAPTQTYTSGGVAITWAGSNTGTLIGSANGQEILRISIDNSGKYAVKLSGPLDHPAQGEDTLALKFGVNAKDTDTTTSGSITVNVVDDAPIATNQTVTAQGDKGTNIMFTIDVSGSMAIKDGVNGDSRLDSEVKSINTLLDQYGALGSDVRVMIVTFSDGYSQKTSSWVTIAEAKQVLASLKTISGTNYDAALDGTKAAFNSTGKIAGGQNVGYFFSDGEPNSGREVGDTDRQAWEAFLKANNINEYAIGVGGSVSATQVANSMNQVAYNGATGNDTDAIQVSNFAQLDGVLSQTVPTAVSGSLTTGGGFGADGGYVKSVSIEGTTYTFDAKTGAIAVAGTNNSAYDATTHQLTVNTTAGRFVVDMDDGKYSFTPGQTKVTLINTTFDANGSSQQTPVPLGWFTDNKSGTIEIMPSTIYGLSASYGNVLEIENYKGDGNLYTYINPAKDATVTLSFDYAARAGHTAGIDSAIQVIVNGKVIDTVNTGNLTMSNFSYSFTGTGSQMRVEFKSVDTNSTGGLLDNIKITTSSTTQPADSTKVTYTLSDKDGDTSTADLTLNVAKNNTYTPTPQVAPDVSTAVSAAGLITLPGLLNVDLLDFSSRQSFTASDANNNITNVNIAFNAGIGVIISSTLMSYSQLVANELGLSVSYTQTSGLFGLAGARSNMEITAADGGTIDNLALNEFLSTVKVNQQLLGVNAFESLKITATDSTGLQDSASAGDLLNISLLSSNNTTPIIGGGEGDDIVNGTSGNDIIYGYAGNDTLNGGDGNDILRGGAGDDKLNGGNGNDILIGGKGNDTLTGGAGVDVFKWDQGDDGAAGSPALDTIKDFNKAAVSQGGDVLDIRDLLQGENPNNLVNYMHFEKSGSDTIIHISSNGGFANDAHNVSGAFNSGQETQTIVVAGVDLTNGQTSDAAVIANLLTQQNIVVDH</sequence>
<dbReference type="SUPFAM" id="SSF51120">
    <property type="entry name" value="beta-Roll"/>
    <property type="match status" value="1"/>
</dbReference>
<comment type="caution">
    <text evidence="4">The sequence shown here is derived from an EMBL/GenBank/DDBJ whole genome shotgun (WGS) entry which is preliminary data.</text>
</comment>
<dbReference type="Pfam" id="PF13519">
    <property type="entry name" value="VWA_2"/>
    <property type="match status" value="1"/>
</dbReference>
<protein>
    <submittedName>
        <fullName evidence="4">Ig-like domain-containing protein</fullName>
    </submittedName>
</protein>
<dbReference type="PANTHER" id="PTHR38340:SF1">
    <property type="entry name" value="S-LAYER PROTEIN"/>
    <property type="match status" value="1"/>
</dbReference>
<dbReference type="InterPro" id="IPR002035">
    <property type="entry name" value="VWF_A"/>
</dbReference>
<dbReference type="NCBIfam" id="TIGR03661">
    <property type="entry name" value="T1SS_VCA0849"/>
    <property type="match status" value="1"/>
</dbReference>
<dbReference type="InterPro" id="IPR036465">
    <property type="entry name" value="vWFA_dom_sf"/>
</dbReference>
<dbReference type="CDD" id="cd00198">
    <property type="entry name" value="vWFA"/>
    <property type="match status" value="1"/>
</dbReference>
<evidence type="ECO:0000256" key="1">
    <source>
        <dbReference type="ARBA" id="ARBA00004613"/>
    </source>
</evidence>
<dbReference type="SMART" id="SM00327">
    <property type="entry name" value="VWA"/>
    <property type="match status" value="1"/>
</dbReference>
<evidence type="ECO:0000256" key="2">
    <source>
        <dbReference type="ARBA" id="ARBA00022525"/>
    </source>
</evidence>